<dbReference type="Proteomes" id="UP000245977">
    <property type="component" value="Chromosome"/>
</dbReference>
<proteinExistence type="predicted"/>
<feature type="region of interest" description="Disordered" evidence="2">
    <location>
        <begin position="269"/>
        <end position="299"/>
    </location>
</feature>
<evidence type="ECO:0000313" key="6">
    <source>
        <dbReference type="Proteomes" id="UP000245977"/>
    </source>
</evidence>
<organism evidence="5 6">
    <name type="scientific">Acinetobacter defluvii</name>
    <dbReference type="NCBI Taxonomy" id="1871111"/>
    <lineage>
        <taxon>Bacteria</taxon>
        <taxon>Pseudomonadati</taxon>
        <taxon>Pseudomonadota</taxon>
        <taxon>Gammaproteobacteria</taxon>
        <taxon>Moraxellales</taxon>
        <taxon>Moraxellaceae</taxon>
        <taxon>Acinetobacter</taxon>
    </lineage>
</organism>
<evidence type="ECO:0000256" key="2">
    <source>
        <dbReference type="SAM" id="MobiDB-lite"/>
    </source>
</evidence>
<evidence type="ECO:0000256" key="1">
    <source>
        <dbReference type="SAM" id="Coils"/>
    </source>
</evidence>
<dbReference type="Pfam" id="PF25800">
    <property type="entry name" value="FimV_N"/>
    <property type="match status" value="1"/>
</dbReference>
<dbReference type="OrthoDB" id="5298707at2"/>
<feature type="chain" id="PRO_5015633150" description="FimV N-terminal domain-containing protein" evidence="3">
    <location>
        <begin position="23"/>
        <end position="482"/>
    </location>
</feature>
<evidence type="ECO:0000259" key="4">
    <source>
        <dbReference type="Pfam" id="PF25800"/>
    </source>
</evidence>
<evidence type="ECO:0000313" key="5">
    <source>
        <dbReference type="EMBL" id="AWL30558.1"/>
    </source>
</evidence>
<dbReference type="STRING" id="1871111.GCA_001704615_02542"/>
<evidence type="ECO:0000256" key="3">
    <source>
        <dbReference type="SAM" id="SignalP"/>
    </source>
</evidence>
<feature type="compositionally biased region" description="Polar residues" evidence="2">
    <location>
        <begin position="284"/>
        <end position="299"/>
    </location>
</feature>
<reference evidence="5" key="1">
    <citation type="submission" date="2019-08" db="EMBL/GenBank/DDBJ databases">
        <title>The complete genome of Acinetobacter defluvii strain WCHAD010030.</title>
        <authorList>
            <person name="Hu Y."/>
            <person name="Qin J."/>
            <person name="Feng Y."/>
            <person name="Zong Z."/>
        </authorList>
    </citation>
    <scope>NUCLEOTIDE SEQUENCE</scope>
    <source>
        <strain evidence="5">WCHA30</strain>
    </source>
</reference>
<dbReference type="AlphaFoldDB" id="A0A2S2FI32"/>
<keyword evidence="6" id="KW-1185">Reference proteome</keyword>
<name>A0A2S2FI32_9GAMM</name>
<dbReference type="KEGG" id="adv:DJ533_16735"/>
<dbReference type="EMBL" id="CP029397">
    <property type="protein sequence ID" value="AWL30558.1"/>
    <property type="molecule type" value="Genomic_DNA"/>
</dbReference>
<dbReference type="InterPro" id="IPR057840">
    <property type="entry name" value="FimV_N"/>
</dbReference>
<keyword evidence="3" id="KW-0732">Signal</keyword>
<feature type="region of interest" description="Disordered" evidence="2">
    <location>
        <begin position="402"/>
        <end position="421"/>
    </location>
</feature>
<feature type="compositionally biased region" description="Low complexity" evidence="2">
    <location>
        <begin position="406"/>
        <end position="415"/>
    </location>
</feature>
<feature type="coiled-coil region" evidence="1">
    <location>
        <begin position="437"/>
        <end position="478"/>
    </location>
</feature>
<accession>A0A2S2FI32</accession>
<sequence length="482" mass="52342">MTVYNKLKIAILAIIASQSVSALQLDPIQIQSGSGDLLYAEMKFSNSNPNEKIDVNLATTEDMINLRASHQAPGHLNFFTRRSSDGSGVIVITSTRPIIEPELNILLKIQEGSATHIQQVKANLTRTKSAATPMAMPSNEKSLTPQVIVSEKDLALNLPESTLIKSASTENNATKTTTVTTTSPSSTVTPLAISTVPLPILNTSPNTTAVNTNTTTTIQNTPITAKENTASPSTQITQTVNTNHAREDADATRAAFLKQHSAITPKAEIAQQKSEQKLQPEPATGQNQNKQNSNATQQAKAAVASKEIYKVQANESLWSIASKIAAKTKRSVPEVMRELQANNPQAFIQGDPNRLRQGIALNLAQPMPNAQQKFKPAPPTTQQAPSGKTRYRLNQAEMSIVVDQKSSQTSSTTHTNRLDKTTSAELSTKVMTAREKTVKLQNDVTQLNSALNEKNNRIQLLNARLAQIQHQLQQQAQAKKTK</sequence>
<protein>
    <recommendedName>
        <fullName evidence="4">FimV N-terminal domain-containing protein</fullName>
    </recommendedName>
</protein>
<feature type="signal peptide" evidence="3">
    <location>
        <begin position="1"/>
        <end position="22"/>
    </location>
</feature>
<feature type="domain" description="FimV N-terminal" evidence="4">
    <location>
        <begin position="23"/>
        <end position="120"/>
    </location>
</feature>
<gene>
    <name evidence="5" type="ORF">DJ533_16735</name>
</gene>
<keyword evidence="1" id="KW-0175">Coiled coil</keyword>
<dbReference type="RefSeq" id="WP_065993553.1">
    <property type="nucleotide sequence ID" value="NZ_CP029397.2"/>
</dbReference>